<evidence type="ECO:0000313" key="5">
    <source>
        <dbReference type="EMBL" id="SFI27438.1"/>
    </source>
</evidence>
<dbReference type="AlphaFoldDB" id="A0A1I3GV40"/>
<dbReference type="Pfam" id="PF05506">
    <property type="entry name" value="PLipase_C_C"/>
    <property type="match status" value="2"/>
</dbReference>
<dbReference type="GO" id="GO:0016042">
    <property type="term" value="P:lipid catabolic process"/>
    <property type="evidence" value="ECO:0007669"/>
    <property type="project" value="InterPro"/>
</dbReference>
<evidence type="ECO:0000256" key="3">
    <source>
        <dbReference type="ARBA" id="ARBA00022801"/>
    </source>
</evidence>
<evidence type="ECO:0000256" key="2">
    <source>
        <dbReference type="ARBA" id="ARBA00012018"/>
    </source>
</evidence>
<dbReference type="NCBIfam" id="TIGR03396">
    <property type="entry name" value="PC_PLC"/>
    <property type="match status" value="1"/>
</dbReference>
<keyword evidence="3" id="KW-0378">Hydrolase</keyword>
<dbReference type="PROSITE" id="PS51318">
    <property type="entry name" value="TAT"/>
    <property type="match status" value="1"/>
</dbReference>
<dbReference type="Proteomes" id="UP000199548">
    <property type="component" value="Unassembled WGS sequence"/>
</dbReference>
<comment type="similarity">
    <text evidence="1">Belongs to the bacterial phospholipase C family.</text>
</comment>
<dbReference type="InterPro" id="IPR007312">
    <property type="entry name" value="Phosphoesterase"/>
</dbReference>
<dbReference type="OrthoDB" id="980947at2"/>
<protein>
    <recommendedName>
        <fullName evidence="2">phospholipase C</fullName>
        <ecNumber evidence="2">3.1.4.3</ecNumber>
    </recommendedName>
</protein>
<reference evidence="5 6" key="1">
    <citation type="submission" date="2016-10" db="EMBL/GenBank/DDBJ databases">
        <authorList>
            <person name="de Groot N.N."/>
        </authorList>
    </citation>
    <scope>NUCLEOTIDE SEQUENCE [LARGE SCALE GENOMIC DNA]</scope>
    <source>
        <strain evidence="5 6">LMG 23650</strain>
    </source>
</reference>
<accession>A0A1I3GV40</accession>
<dbReference type="Pfam" id="PF04185">
    <property type="entry name" value="Phosphoesterase"/>
    <property type="match status" value="1"/>
</dbReference>
<dbReference type="EC" id="3.1.4.3" evidence="2"/>
<dbReference type="PANTHER" id="PTHR31956:SF1">
    <property type="entry name" value="NON-SPECIFIC PHOSPHOLIPASE C1"/>
    <property type="match status" value="1"/>
</dbReference>
<gene>
    <name evidence="5" type="ORF">SAMN05192543_102711</name>
</gene>
<evidence type="ECO:0000313" key="6">
    <source>
        <dbReference type="Proteomes" id="UP000199548"/>
    </source>
</evidence>
<dbReference type="RefSeq" id="WP_091010533.1">
    <property type="nucleotide sequence ID" value="NZ_CP041745.1"/>
</dbReference>
<dbReference type="InterPro" id="IPR017850">
    <property type="entry name" value="Alkaline_phosphatase_core_sf"/>
</dbReference>
<dbReference type="GO" id="GO:0034480">
    <property type="term" value="F:phosphatidylcholine phospholipase C activity"/>
    <property type="evidence" value="ECO:0007669"/>
    <property type="project" value="UniProtKB-EC"/>
</dbReference>
<dbReference type="EMBL" id="FOQU01000002">
    <property type="protein sequence ID" value="SFI27438.1"/>
    <property type="molecule type" value="Genomic_DNA"/>
</dbReference>
<sequence length="714" mass="78624">MAKISRRTFLERAAQTAGAATLAGAIPESIRRALAIEPARVTGTVEDVAHIVVLMQENRSFDHYFGSFPGVRGFNDPRTVLRADGKLNWYQAYNGRDYVPWHFDTSTTSAQWLSSDYHDWTSYHNLWNEGRCDKWMAVQWPTAIGYYERTDLPYYYPLAEAFTICDAYHQSMLGPTNTNRLYLMTGTASPNSDGTNVATSNFMSDTGTTVSWNTFPERLQQAGIDWRIYQDGGAGSYNAVANFLTSHNWIDNKNNFDCNALAWFSQFRSAATTSDLYQRGMSVRGISTLRDDVLANRLPQVSWIIPPFSSSEHPWWGPSFGEQYVSRILEALTSNPDVWAKTVFLICYDEGDGGYDHVTAPVPPWKAGKGLSTVSVEGEIEQTSGLPIGLGPRVPLLAISPWSKGGWTSSEVFDHTSVIRFIEKRFLGQYPSVYESNITPWRRAVCGDLTSVFDFAGTADASVPQNLLNTNATEAQLDYAYWTQFYFASPAYPSSYPAQNAPLPVQEPGQRKARPVPYELFAEAAVNLTAGTIQLAFTNNGKAIPGNAQGVSAAVFQVNDAKSSDGPRFYTIQSGNQLADQWSPVRDSQGLYDLSVYGPNGFYRAFTGNVTGQATLEVTVAYLPNGNLIVMARNTGKTVRTVTVVDNAYGGATRTGQIAPGSTGRMEWNTSASGGWYDLSVTTNVETGYLRRLAGHVETGSASVTDPLFKARQV</sequence>
<dbReference type="PANTHER" id="PTHR31956">
    <property type="entry name" value="NON-SPECIFIC PHOSPHOLIPASE C4-RELATED"/>
    <property type="match status" value="1"/>
</dbReference>
<feature type="domain" description="Bacterial phospholipase C C-terminal" evidence="4">
    <location>
        <begin position="513"/>
        <end position="609"/>
    </location>
</feature>
<dbReference type="STRING" id="420953.SAMN05192543_102711"/>
<dbReference type="InterPro" id="IPR008475">
    <property type="entry name" value="PLipase_C_C"/>
</dbReference>
<proteinExistence type="inferred from homology"/>
<evidence type="ECO:0000259" key="4">
    <source>
        <dbReference type="Pfam" id="PF05506"/>
    </source>
</evidence>
<keyword evidence="6" id="KW-1185">Reference proteome</keyword>
<organism evidence="5 6">
    <name type="scientific">Paraburkholderia megapolitana</name>
    <dbReference type="NCBI Taxonomy" id="420953"/>
    <lineage>
        <taxon>Bacteria</taxon>
        <taxon>Pseudomonadati</taxon>
        <taxon>Pseudomonadota</taxon>
        <taxon>Betaproteobacteria</taxon>
        <taxon>Burkholderiales</taxon>
        <taxon>Burkholderiaceae</taxon>
        <taxon>Paraburkholderia</taxon>
    </lineage>
</organism>
<name>A0A1I3GV40_9BURK</name>
<dbReference type="Gene3D" id="3.40.720.10">
    <property type="entry name" value="Alkaline Phosphatase, subunit A"/>
    <property type="match status" value="1"/>
</dbReference>
<dbReference type="InterPro" id="IPR017767">
    <property type="entry name" value="PC-PLC"/>
</dbReference>
<dbReference type="InterPro" id="IPR006311">
    <property type="entry name" value="TAT_signal"/>
</dbReference>
<evidence type="ECO:0000256" key="1">
    <source>
        <dbReference type="ARBA" id="ARBA00009717"/>
    </source>
</evidence>
<feature type="domain" description="Bacterial phospholipase C C-terminal" evidence="4">
    <location>
        <begin position="617"/>
        <end position="696"/>
    </location>
</feature>